<organism evidence="2 3">
    <name type="scientific">Vibrio phage KVP40 (isolate Vibrio parahaemolyticus/Japan/Matsuzaki/1991)</name>
    <name type="common">KVP40</name>
    <name type="synonym">Bacteriophage KVP40</name>
    <dbReference type="NCBI Taxonomy" id="75320"/>
    <lineage>
        <taxon>Viruses</taxon>
        <taxon>Duplodnaviria</taxon>
        <taxon>Heunggongvirae</taxon>
        <taxon>Uroviricota</taxon>
        <taxon>Caudoviricetes</taxon>
        <taxon>Pantevenvirales</taxon>
        <taxon>Straboviridae</taxon>
        <taxon>Schizotequatrovirus</taxon>
        <taxon>Schizotequatrovirus KVP40</taxon>
    </lineage>
</organism>
<dbReference type="InterPro" id="IPR008258">
    <property type="entry name" value="Transglycosylase_SLT_dom_1"/>
</dbReference>
<dbReference type="InterPro" id="IPR023346">
    <property type="entry name" value="Lysozyme-like_dom_sf"/>
</dbReference>
<evidence type="ECO:0000259" key="1">
    <source>
        <dbReference type="Pfam" id="PF01464"/>
    </source>
</evidence>
<name>Q6WHM4_BPKVM</name>
<dbReference type="OrthoDB" id="11578at10239"/>
<dbReference type="RefSeq" id="NP_899526.1">
    <property type="nucleotide sequence ID" value="NC_005083.2"/>
</dbReference>
<organismHost>
    <name type="scientific">Vibrio parahaemolyticus</name>
    <dbReference type="NCBI Taxonomy" id="670"/>
</organismHost>
<dbReference type="EMBL" id="AY283928">
    <property type="protein sequence ID" value="AAQ64349.1"/>
    <property type="molecule type" value="Genomic_DNA"/>
</dbReference>
<dbReference type="Proteomes" id="UP000001785">
    <property type="component" value="Segment"/>
</dbReference>
<dbReference type="SUPFAM" id="SSF53955">
    <property type="entry name" value="Lysozyme-like"/>
    <property type="match status" value="1"/>
</dbReference>
<dbReference type="GeneID" id="2545988"/>
<keyword evidence="3" id="KW-1185">Reference proteome</keyword>
<gene>
    <name evidence="2" type="ORF">KVP40.0279.1</name>
</gene>
<accession>Q6WHM4</accession>
<evidence type="ECO:0000313" key="2">
    <source>
        <dbReference type="EMBL" id="AAQ64349.1"/>
    </source>
</evidence>
<protein>
    <submittedName>
        <fullName evidence="2">Transglycosylase SLT domain protein</fullName>
    </submittedName>
</protein>
<reference evidence="2 3" key="1">
    <citation type="journal article" date="2003" name="J. Bacteriol.">
        <title>Complete genome sequence of the broad-host-range vibriophage KVP40: comparative genomics of a T4-related bacteriophage.</title>
        <authorList>
            <person name="Miller E."/>
            <person name="Heidelberg J."/>
            <person name="Eisen J."/>
            <person name="Nelson W."/>
            <person name="Durkin A."/>
            <person name="Ciecko A."/>
            <person name="Feldblyum T."/>
            <person name="White O."/>
            <person name="Paulsen I."/>
            <person name="Nierman W."/>
            <person name="Lee J."/>
            <person name="Szczypinski B."/>
            <person name="Fraser C."/>
        </authorList>
    </citation>
    <scope>NUCLEOTIDE SEQUENCE</scope>
    <source>
        <strain evidence="3">Isolate Vibrio parahaemolyticus/Japan/Matsuzaki /1991</strain>
    </source>
</reference>
<sequence>MSALFCMLRLLNRQRVRNMKKLMTLLLAVCAFNASASNVCHVKFNGQELSEKQWHNVRAVFINGWYNDLSWSLAAIAIVESSAGEQMINNRTKDYGLMQNNIKTATARLKRWEKAGRDFGPYDLNNPEDVKTILLTDRTVSVQLAIEELEYWKKIRGKNNWREIYASYNGGFYKDKTWEARAEKYSEKIVMTMRKLKPCKEQLLRGLY</sequence>
<dbReference type="Gene3D" id="1.10.530.10">
    <property type="match status" value="1"/>
</dbReference>
<dbReference type="KEGG" id="vg:2545988"/>
<feature type="domain" description="Transglycosylase SLT" evidence="1">
    <location>
        <begin position="72"/>
        <end position="188"/>
    </location>
</feature>
<evidence type="ECO:0000313" key="3">
    <source>
        <dbReference type="Proteomes" id="UP000001785"/>
    </source>
</evidence>
<proteinExistence type="predicted"/>
<dbReference type="Pfam" id="PF01464">
    <property type="entry name" value="SLT"/>
    <property type="match status" value="1"/>
</dbReference>